<dbReference type="AlphaFoldDB" id="A0A8T7H5E8"/>
<evidence type="ECO:0000313" key="2">
    <source>
        <dbReference type="EMBL" id="NQS77845.1"/>
    </source>
</evidence>
<dbReference type="Pfam" id="PF02469">
    <property type="entry name" value="Fasciclin"/>
    <property type="match status" value="1"/>
</dbReference>
<name>A0A8T7H5E8_9EURY</name>
<dbReference type="Gene3D" id="2.30.180.10">
    <property type="entry name" value="FAS1 domain"/>
    <property type="match status" value="1"/>
</dbReference>
<dbReference type="PANTHER" id="PTHR10900:SF77">
    <property type="entry name" value="FI19380P1"/>
    <property type="match status" value="1"/>
</dbReference>
<feature type="domain" description="FAS1" evidence="1">
    <location>
        <begin position="43"/>
        <end position="171"/>
    </location>
</feature>
<dbReference type="EMBL" id="JABMJE010000035">
    <property type="protein sequence ID" value="NQS77845.1"/>
    <property type="molecule type" value="Genomic_DNA"/>
</dbReference>
<dbReference type="SUPFAM" id="SSF82153">
    <property type="entry name" value="FAS1 domain"/>
    <property type="match status" value="1"/>
</dbReference>
<gene>
    <name evidence="2" type="ORF">HQQ74_03880</name>
</gene>
<sequence>MRTTCTLLMVALVLGAAVLVCGCTSLREDNVQNQTPAGAPGENLTIDEVLVRDGNFSTFVRALDASRLEGLLTGPGPYTVFAPTDEAFSRLPPGTLDELFEDPKGNLAEILLYHVAPGEYPASEDATIATVQGSPIDLDATGESMTVNGAKVVRADIPAANGVIHAIDAVLLPPEITLPVINATATDTPTGTGNTTNTTG</sequence>
<comment type="caution">
    <text evidence="2">The sequence shown here is derived from an EMBL/GenBank/DDBJ whole genome shotgun (WGS) entry which is preliminary data.</text>
</comment>
<evidence type="ECO:0000259" key="1">
    <source>
        <dbReference type="PROSITE" id="PS50213"/>
    </source>
</evidence>
<dbReference type="PROSITE" id="PS50213">
    <property type="entry name" value="FAS1"/>
    <property type="match status" value="1"/>
</dbReference>
<dbReference type="SMART" id="SM00554">
    <property type="entry name" value="FAS1"/>
    <property type="match status" value="1"/>
</dbReference>
<dbReference type="PROSITE" id="PS51257">
    <property type="entry name" value="PROKAR_LIPOPROTEIN"/>
    <property type="match status" value="1"/>
</dbReference>
<dbReference type="InterPro" id="IPR000782">
    <property type="entry name" value="FAS1_domain"/>
</dbReference>
<dbReference type="InterPro" id="IPR036378">
    <property type="entry name" value="FAS1_dom_sf"/>
</dbReference>
<organism evidence="2 3">
    <name type="scientific">Methanoculleus bourgensis</name>
    <dbReference type="NCBI Taxonomy" id="83986"/>
    <lineage>
        <taxon>Archaea</taxon>
        <taxon>Methanobacteriati</taxon>
        <taxon>Methanobacteriota</taxon>
        <taxon>Stenosarchaea group</taxon>
        <taxon>Methanomicrobia</taxon>
        <taxon>Methanomicrobiales</taxon>
        <taxon>Methanomicrobiaceae</taxon>
        <taxon>Methanoculleus</taxon>
    </lineage>
</organism>
<dbReference type="PANTHER" id="PTHR10900">
    <property type="entry name" value="PERIOSTIN-RELATED"/>
    <property type="match status" value="1"/>
</dbReference>
<proteinExistence type="predicted"/>
<evidence type="ECO:0000313" key="3">
    <source>
        <dbReference type="Proteomes" id="UP000737555"/>
    </source>
</evidence>
<dbReference type="Proteomes" id="UP000737555">
    <property type="component" value="Unassembled WGS sequence"/>
</dbReference>
<accession>A0A8T7H5E8</accession>
<reference evidence="2" key="1">
    <citation type="submission" date="2020-05" db="EMBL/GenBank/DDBJ databases">
        <title>The first insight into the ecology of ammonia-tolerant syntrophic propionate oxidizing bacteria.</title>
        <authorList>
            <person name="Singh A."/>
            <person name="Schnurer A."/>
            <person name="Westerholm M."/>
        </authorList>
    </citation>
    <scope>NUCLEOTIDE SEQUENCE</scope>
    <source>
        <strain evidence="2">MAG54</strain>
    </source>
</reference>
<protein>
    <submittedName>
        <fullName evidence="2">Fasciclin domain-containing protein</fullName>
    </submittedName>
</protein>
<dbReference type="InterPro" id="IPR050904">
    <property type="entry name" value="Adhesion/Biosynth-related"/>
</dbReference>
<dbReference type="FunFam" id="2.30.180.10:FF:000014">
    <property type="entry name" value="Stabilin 1"/>
    <property type="match status" value="1"/>
</dbReference>